<accession>A0A074YEH7</accession>
<protein>
    <submittedName>
        <fullName evidence="1">Uncharacterized protein</fullName>
    </submittedName>
</protein>
<evidence type="ECO:0000313" key="1">
    <source>
        <dbReference type="EMBL" id="KEQ85251.1"/>
    </source>
</evidence>
<dbReference type="RefSeq" id="XP_029761438.1">
    <property type="nucleotide sequence ID" value="XM_029906946.1"/>
</dbReference>
<evidence type="ECO:0000313" key="2">
    <source>
        <dbReference type="Proteomes" id="UP000030706"/>
    </source>
</evidence>
<proteinExistence type="predicted"/>
<dbReference type="AlphaFoldDB" id="A0A074YEH7"/>
<reference evidence="1 2" key="1">
    <citation type="journal article" date="2014" name="BMC Genomics">
        <title>Genome sequencing of four Aureobasidium pullulans varieties: biotechnological potential, stress tolerance, and description of new species.</title>
        <authorList>
            <person name="Gostin Ar C."/>
            <person name="Ohm R.A."/>
            <person name="Kogej T."/>
            <person name="Sonjak S."/>
            <person name="Turk M."/>
            <person name="Zajc J."/>
            <person name="Zalar P."/>
            <person name="Grube M."/>
            <person name="Sun H."/>
            <person name="Han J."/>
            <person name="Sharma A."/>
            <person name="Chiniquy J."/>
            <person name="Ngan C.Y."/>
            <person name="Lipzen A."/>
            <person name="Barry K."/>
            <person name="Grigoriev I.V."/>
            <person name="Gunde-Cimerman N."/>
        </authorList>
    </citation>
    <scope>NUCLEOTIDE SEQUENCE [LARGE SCALE GENOMIC DNA]</scope>
    <source>
        <strain evidence="1 2">EXF-150</strain>
    </source>
</reference>
<organism evidence="1 2">
    <name type="scientific">Aureobasidium pullulans EXF-150</name>
    <dbReference type="NCBI Taxonomy" id="1043002"/>
    <lineage>
        <taxon>Eukaryota</taxon>
        <taxon>Fungi</taxon>
        <taxon>Dikarya</taxon>
        <taxon>Ascomycota</taxon>
        <taxon>Pezizomycotina</taxon>
        <taxon>Dothideomycetes</taxon>
        <taxon>Dothideomycetidae</taxon>
        <taxon>Dothideales</taxon>
        <taxon>Saccotheciaceae</taxon>
        <taxon>Aureobasidium</taxon>
    </lineage>
</organism>
<dbReference type="GeneID" id="40749252"/>
<dbReference type="HOGENOM" id="CLU_813751_0_0_1"/>
<sequence>MPYSIWTRNLTRSLNQVSPGLTIGLCKMPAVPWVLDCGLPNTAKPDITVNQRNLNRLSDTVKALVEIPDHLTQATHLADEFRRDLLPLSMNLPYSATHTLVKEVNILLVQIPSYARDLDANLRLINYTTTQLLRESTKGTQADDSVPSREPWRGVGTIWGGFHNQVVTHFSIFITEFAKMHHKSEMLLLICQTMSDSLETLRIETEQSQSNQAEIEQANKAIRFWKFSTTLDRDSTHALKMISHLHTVVENALDLLRKNHNAAEAALASLREAKRNIIAGKPDWRVLIGKRARHIPATLVDVEEARTLSLELLAYRMQLRDKADSDRHARMSKIHDGHGLH</sequence>
<dbReference type="EMBL" id="KL584980">
    <property type="protein sequence ID" value="KEQ85251.1"/>
    <property type="molecule type" value="Genomic_DNA"/>
</dbReference>
<name>A0A074YEH7_AURPU</name>
<keyword evidence="2" id="KW-1185">Reference proteome</keyword>
<dbReference type="Proteomes" id="UP000030706">
    <property type="component" value="Unassembled WGS sequence"/>
</dbReference>
<gene>
    <name evidence="1" type="ORF">M438DRAFT_354350</name>
</gene>